<name>A0ABD3H6H9_9MARC</name>
<proteinExistence type="predicted"/>
<evidence type="ECO:0000313" key="2">
    <source>
        <dbReference type="EMBL" id="KAL3687108.1"/>
    </source>
</evidence>
<feature type="compositionally biased region" description="Acidic residues" evidence="1">
    <location>
        <begin position="120"/>
        <end position="129"/>
    </location>
</feature>
<gene>
    <name evidence="2" type="ORF">R1sor_013417</name>
</gene>
<organism evidence="2 3">
    <name type="scientific">Riccia sorocarpa</name>
    <dbReference type="NCBI Taxonomy" id="122646"/>
    <lineage>
        <taxon>Eukaryota</taxon>
        <taxon>Viridiplantae</taxon>
        <taxon>Streptophyta</taxon>
        <taxon>Embryophyta</taxon>
        <taxon>Marchantiophyta</taxon>
        <taxon>Marchantiopsida</taxon>
        <taxon>Marchantiidae</taxon>
        <taxon>Marchantiales</taxon>
        <taxon>Ricciaceae</taxon>
        <taxon>Riccia</taxon>
    </lineage>
</organism>
<feature type="compositionally biased region" description="Basic residues" evidence="1">
    <location>
        <begin position="101"/>
        <end position="113"/>
    </location>
</feature>
<dbReference type="Proteomes" id="UP001633002">
    <property type="component" value="Unassembled WGS sequence"/>
</dbReference>
<evidence type="ECO:0000313" key="3">
    <source>
        <dbReference type="Proteomes" id="UP001633002"/>
    </source>
</evidence>
<sequence length="129" mass="14461">MAAPITRLRYPSYRGKESEDLDAFIESLNRQPVLTGKHITMIKLGPQNTMAEVIATAEKYGTARRTAKKKKLKSRRTVSSSSEDETGTSSSYSSEEESTTRKHKSKKKAKRRSSSTEESSSSEEEEKPK</sequence>
<protein>
    <submittedName>
        <fullName evidence="2">Uncharacterized protein</fullName>
    </submittedName>
</protein>
<dbReference type="AlphaFoldDB" id="A0ABD3H6H9"/>
<feature type="compositionally biased region" description="Basic residues" evidence="1">
    <location>
        <begin position="65"/>
        <end position="76"/>
    </location>
</feature>
<dbReference type="EMBL" id="JBJQOH010000004">
    <property type="protein sequence ID" value="KAL3687108.1"/>
    <property type="molecule type" value="Genomic_DNA"/>
</dbReference>
<feature type="compositionally biased region" description="Low complexity" evidence="1">
    <location>
        <begin position="77"/>
        <end position="93"/>
    </location>
</feature>
<evidence type="ECO:0000256" key="1">
    <source>
        <dbReference type="SAM" id="MobiDB-lite"/>
    </source>
</evidence>
<feature type="region of interest" description="Disordered" evidence="1">
    <location>
        <begin position="59"/>
        <end position="129"/>
    </location>
</feature>
<accession>A0ABD3H6H9</accession>
<comment type="caution">
    <text evidence="2">The sequence shown here is derived from an EMBL/GenBank/DDBJ whole genome shotgun (WGS) entry which is preliminary data.</text>
</comment>
<keyword evidence="3" id="KW-1185">Reference proteome</keyword>
<reference evidence="2 3" key="1">
    <citation type="submission" date="2024-09" db="EMBL/GenBank/DDBJ databases">
        <title>Chromosome-scale assembly of Riccia sorocarpa.</title>
        <authorList>
            <person name="Paukszto L."/>
        </authorList>
    </citation>
    <scope>NUCLEOTIDE SEQUENCE [LARGE SCALE GENOMIC DNA]</scope>
    <source>
        <strain evidence="2">LP-2024</strain>
        <tissue evidence="2">Aerial parts of the thallus</tissue>
    </source>
</reference>